<feature type="domain" description="Nitroreductase" evidence="1">
    <location>
        <begin position="6"/>
        <end position="58"/>
    </location>
</feature>
<name>A0A4R1R9Z8_HYDET</name>
<reference evidence="2 3" key="1">
    <citation type="submission" date="2019-03" db="EMBL/GenBank/DDBJ databases">
        <title>Genomic Encyclopedia of Type Strains, Phase IV (KMG-IV): sequencing the most valuable type-strain genomes for metagenomic binning, comparative biology and taxonomic classification.</title>
        <authorList>
            <person name="Goeker M."/>
        </authorList>
    </citation>
    <scope>NUCLEOTIDE SEQUENCE [LARGE SCALE GENOMIC DNA]</scope>
    <source>
        <strain evidence="2 3">LX-B</strain>
    </source>
</reference>
<proteinExistence type="predicted"/>
<protein>
    <submittedName>
        <fullName evidence="2">Nitroreductase</fullName>
    </submittedName>
</protein>
<evidence type="ECO:0000259" key="1">
    <source>
        <dbReference type="Pfam" id="PF00881"/>
    </source>
</evidence>
<accession>A0A4R1R9Z8</accession>
<dbReference type="InterPro" id="IPR029479">
    <property type="entry name" value="Nitroreductase"/>
</dbReference>
<dbReference type="PANTHER" id="PTHR23026:SF117">
    <property type="entry name" value="NITROREDUCTASE"/>
    <property type="match status" value="1"/>
</dbReference>
<dbReference type="Proteomes" id="UP000295008">
    <property type="component" value="Unassembled WGS sequence"/>
</dbReference>
<dbReference type="PANTHER" id="PTHR23026">
    <property type="entry name" value="NADPH NITROREDUCTASE"/>
    <property type="match status" value="1"/>
</dbReference>
<comment type="caution">
    <text evidence="2">The sequence shown here is derived from an EMBL/GenBank/DDBJ whole genome shotgun (WGS) entry which is preliminary data.</text>
</comment>
<dbReference type="Pfam" id="PF00881">
    <property type="entry name" value="Nitroreductase"/>
    <property type="match status" value="2"/>
</dbReference>
<organism evidence="2 3">
    <name type="scientific">Hydrogenispora ethanolica</name>
    <dbReference type="NCBI Taxonomy" id="1082276"/>
    <lineage>
        <taxon>Bacteria</taxon>
        <taxon>Bacillati</taxon>
        <taxon>Bacillota</taxon>
        <taxon>Hydrogenispora</taxon>
    </lineage>
</organism>
<dbReference type="CDD" id="cd02151">
    <property type="entry name" value="nitroreductase"/>
    <property type="match status" value="1"/>
</dbReference>
<keyword evidence="3" id="KW-1185">Reference proteome</keyword>
<dbReference type="RefSeq" id="WP_132015697.1">
    <property type="nucleotide sequence ID" value="NZ_SLUN01000025.1"/>
</dbReference>
<sequence>MFFDIIRSRRSIRHYLAQPVEREKVEQLLEAALRAPSGKGIYPWEFLVVDQPELLQKMVRCKKNGSNFIQEAPLAIVVCADPAQSDTWIEDAAVATAFMTLAAEAMDLGSCWVQIRGRESAAGGSSESFLRELLNIPERLAVLCCLVVGYPAEQKAPREITEHKLQKVHHDTV</sequence>
<dbReference type="SUPFAM" id="SSF55469">
    <property type="entry name" value="FMN-dependent nitroreductase-like"/>
    <property type="match status" value="1"/>
</dbReference>
<dbReference type="OrthoDB" id="9783470at2"/>
<feature type="domain" description="Nitroreductase" evidence="1">
    <location>
        <begin position="63"/>
        <end position="150"/>
    </location>
</feature>
<evidence type="ECO:0000313" key="3">
    <source>
        <dbReference type="Proteomes" id="UP000295008"/>
    </source>
</evidence>
<dbReference type="AlphaFoldDB" id="A0A4R1R9Z8"/>
<dbReference type="InterPro" id="IPR000415">
    <property type="entry name" value="Nitroreductase-like"/>
</dbReference>
<dbReference type="EMBL" id="SLUN01000025">
    <property type="protein sequence ID" value="TCL62410.1"/>
    <property type="molecule type" value="Genomic_DNA"/>
</dbReference>
<dbReference type="Gene3D" id="3.40.109.10">
    <property type="entry name" value="NADH Oxidase"/>
    <property type="match status" value="1"/>
</dbReference>
<gene>
    <name evidence="2" type="ORF">EDC14_102529</name>
</gene>
<dbReference type="GO" id="GO:0016491">
    <property type="term" value="F:oxidoreductase activity"/>
    <property type="evidence" value="ECO:0007669"/>
    <property type="project" value="InterPro"/>
</dbReference>
<dbReference type="InterPro" id="IPR050627">
    <property type="entry name" value="Nitroreductase/BluB"/>
</dbReference>
<evidence type="ECO:0000313" key="2">
    <source>
        <dbReference type="EMBL" id="TCL62410.1"/>
    </source>
</evidence>